<dbReference type="SUPFAM" id="SSF57196">
    <property type="entry name" value="EGF/Laminin"/>
    <property type="match status" value="2"/>
</dbReference>
<feature type="domain" description="VWFC" evidence="8">
    <location>
        <begin position="1852"/>
        <end position="1900"/>
    </location>
</feature>
<feature type="domain" description="VWFC" evidence="8">
    <location>
        <begin position="2552"/>
        <end position="2609"/>
    </location>
</feature>
<feature type="domain" description="BPTI/Kunitz inhibitor" evidence="9">
    <location>
        <begin position="883"/>
        <end position="933"/>
    </location>
</feature>
<feature type="domain" description="VWFC" evidence="8">
    <location>
        <begin position="2021"/>
        <end position="2080"/>
    </location>
</feature>
<keyword evidence="2" id="KW-0964">Secreted</keyword>
<dbReference type="Gene3D" id="2.10.70.10">
    <property type="entry name" value="Complement Module, domain 1"/>
    <property type="match status" value="9"/>
</dbReference>
<accession>A0AA88YAV8</accession>
<feature type="domain" description="VWFC" evidence="8">
    <location>
        <begin position="2835"/>
        <end position="2892"/>
    </location>
</feature>
<evidence type="ECO:0000256" key="1">
    <source>
        <dbReference type="ARBA" id="ARBA00004613"/>
    </source>
</evidence>
<evidence type="ECO:0000259" key="7">
    <source>
        <dbReference type="PROSITE" id="PS50026"/>
    </source>
</evidence>
<name>A0AA88YAV8_PINIB</name>
<dbReference type="PANTHER" id="PTHR46698">
    <property type="entry name" value="CROSSVEINLESS 2"/>
    <property type="match status" value="1"/>
</dbReference>
<keyword evidence="5" id="KW-0175">Coiled coil</keyword>
<feature type="domain" description="VWFC" evidence="8">
    <location>
        <begin position="2198"/>
        <end position="2258"/>
    </location>
</feature>
<proteinExistence type="predicted"/>
<dbReference type="InterPro" id="IPR008922">
    <property type="entry name" value="Di-copper_centre_dom_sf"/>
</dbReference>
<feature type="domain" description="VWFC" evidence="8">
    <location>
        <begin position="2379"/>
        <end position="2438"/>
    </location>
</feature>
<sequence>MHFCNIVLVLQGLLLEAKVYSYHNDKLSACHQAGIQGDEQNLRVSSQQGQDVRALQEQLTRLTSVVDSLQAENSDLRAKLSILDTCVCYPQCLVNGVIHNDGDTWQSDVCTQCVCQVTPCSSSPCQNQGYCVDVSPDPVGYQCNCLPPYDGPLCEVRQNPCVWPVEPGLCNFTVLRYYYDRFDEECRAFNYTGCGGNVNNYETIEACEEVAMRGACCFRKFRTDVDSLVSSDQMEESKCQVMSMRECKAMHRQEVDSYVREVVGYYPSLTCAEAQCGTAPSGCQYKGVAYQPGDVISQGCQKCTCQVDNRWTCSCVVRSVRKEIRDLTRKEITRLQVAIQKLRMSGQGNIWEKMREMYMSHGMHAHGGPYFLPWHRMFLRELEKSLQEIDCEITLPYFDFTTDVGSFDQAIVWQANYFGGNGDGRTNCVTDHNFGPLSGWQPCIMRRFNNNVQLPSLLELALALSSNDYTEMSMCLESYISYLHQYIGGDMATNSAPYDPIFYPIYSYVDMLYWKWQQRGNNKYKYPEGFGNIAMIPFNIPPSSVLDLEGDLCVTYVLQSQGTPCNLTSDPGSDVSRGDIPAAERVGAVIVPGYGRDGFDKMGYNFYGYNKTGFNRDGYDRDGYDVHGYNRYGYDREGYNRLGYNVNGYNRNGEPDTTGQYDRTGYDGLCLNRQGYTITGLDRYGFNQRGYDVNNCNYLNNGPFATIHTLRIWELLSIQDKAFLMSVPRVCPALGTVAPRWIQQFWISDLKDVSTMVPLRDVKFPLSLPTSRFCFDVELYISPCTCETSVSSCTENPCLTETCLSYPEAVCHIDFCSSCTATWYFEGRVVDCNDNRDFCQPNPCLNGGECVASIWPTEPQLVTCRCAPGFDGDRCQHPALEVCSLPKVSGNCGGQLTRWFYNQQTQSCERFLFTGCRGNANNFETEEACESRCEIGACCYRQPIYRKHGIGYNMQGYDRYGFNTDGANSRGVMRNANNSLPWGSNIYNTRGFDWQGYDKDGYNNKGRDRFGYDKEGYDNEGFNILGYNKKGDYDGITEYKETGYSVEGYNRVGMNCHGYNRRGLNYYGTSAGYTYKCRPMRLAQCQKMDERANIEVIQFTPGKRCEDVKCDDSCGCIVGDKSYEFGKTFMLGCQRCTCMITGAVQCECTTTFRRREIRDLTKEELQKFQTAIHILARKTGYPSKWFNIAKMYSSFKPQAVGSDGLLPWNRYFLKHVEQEMQALDCEVTIPYYDFTVDAGDPTRSLVWSANVFGGNGEGDNGCVTSHMFKEYNPPHWSPCLRRRFDTSVNLPDAVYVQYALNEPTYTRFRLRIEHMVNVFKSFVGGHMNSDLSPYDPLYLSFMAYIDKIWDQWQKKYPDGYLRFPSESRFKQMSPFKSTPDNVLSSEIQMCVKYVPITERRICNVTLPLYGYGPDGYDRHGFDRSGYDRDGYDVRGYDRGGNQDNRGIYNALGFDRHGYDRLGYDKNGMDRFGFYVDTYNLDGFDSEGYDRSGYNRYGFDRNGLTPSGFHKNGTWAVRPIPDVFDKYGYNRYGLNKYGFNRKGYDVFGFDSSGLDDEFCNQYFLGPMYMIIKRWTEQELEKLDNRTIRIITRICPAVSVLPPWMYTVNWLRRGDQVALLETIQLQTGKDYQFDPNYIPRTSSVLDNKIWLPLSPDQRLCFVTYYYSECPFGKFPVSCPTDLCKGRACPGVTDALCRTNRCGSCSVEWYNGKTGRPVVCSGYVNGMIVKLVDLWFTQVSMMFYMVNGMMVKLVDLWFVQGGRVECSNTVCPAVTCRYPVQLLGQCCPSCDAGCMYNDRIYENGQSFAPAQCEQCRCSRGDVTCGRVRCPDLGACQSMATPRGECCPVCMDCGEYANATQWSQSPCQRCSCINGVVKCEQIQCPAVTCKNPHTPDGQCCPQCISCSYEGKVVADGESFSPAPCQSCTCSQGTITCDKKQDCPPADCDNPVYPPGGCCPVCDSPCDYDMRTYQHMESFTASYDPCLNCSCVNSIVRCIPIHCPSRNLPCRSPIRRGENCCEYFCPSCTDGGRQYGNGETWTSASDPCKECLCTEGVVTCRSTQNCPVTCSHGVKQTGECCSQCTGCDFRGRMYNFGDTVRLDSCTRCFCRDGQLECKKTDCAPPSCENPEYIDGRCCPVCRGCQYNGRSYREGQRFNPPNRQCETCVCENGRVSCTSAQTTCPRPPCTHPQTIPGECCPSCRDCLYLRRKFRNGQKFIPPGGDTCRVCSCANGNITCAPTKCQPLNCQNPVKPPGYCCGVCPTACTVRGRKYKEGQTFTDPRNRCNICTCKEGEIDCQPMTCQSPRCRNPVKRPNDCCPTCFMCEYRGLILRNRQSFANPTNRCEKCLCEDGTVTCRPNDCPAVNCIDPIRKPGECCDSCPEQVCQEGGRRYREGQTFPSSRDPCLECVCRNGRADCSRRVCPDVTCKHPVYQPGSCCAECSDCTFEGLIFRNGQSFKHPSLKCQECNCVKGNVICGKTSCPPTNCQYPVMNGCCPVCTGCFYQNREYPNGKTFQNLVDPCLVCTCSNGNVVQKARQCPAVSCQHPVQGRCCPECNDCMFERRRYRDGQRFVNPADRCQTCTCGMGTVTCNMMPCPIAKCSNPTQGPCCPECKNCMVDGREVLNGQPVRLLADQCQSCVCRDGSLDCRQKRCPGISCRHPAMKQCCSECTDCFYQGQEHRNGTIFSDPAEKCNDCQCLNGNVNCMRRDCPAVRCNSPATTDCCPVCGNCSYRGQTFPSGASFPDRSDICTTCRCNRGNINCAKKRCPSVRCSHPVQGQCCPKCGGDCLYDNKRIRNGASFSSECQDCTCVGGSVRCTAVRCPATRCSHPANDRCCQVCNDCNYGNRRYRNGQRFPDVNDRCRECQCTDGSVRCSQKTCPDVTCQNPVTVDCCPVCTDCLYRGRTLRNGQSIPGDACQTCTCQCHAETLLLTPVTVLLVTSVVTKAGNMLMEKGFKITRILVRTVSVG</sequence>
<dbReference type="InterPro" id="IPR052424">
    <property type="entry name" value="Kielin_Chordin-BMP_Reg"/>
</dbReference>
<feature type="domain" description="VWFC" evidence="8">
    <location>
        <begin position="1789"/>
        <end position="1847"/>
    </location>
</feature>
<dbReference type="PROSITE" id="PS00022">
    <property type="entry name" value="EGF_1"/>
    <property type="match status" value="2"/>
</dbReference>
<dbReference type="SMART" id="SM00131">
    <property type="entry name" value="KU"/>
    <property type="match status" value="2"/>
</dbReference>
<comment type="caution">
    <text evidence="4">Lacks conserved residue(s) required for the propagation of feature annotation.</text>
</comment>
<feature type="domain" description="VWFC" evidence="8">
    <location>
        <begin position="1959"/>
        <end position="2021"/>
    </location>
</feature>
<comment type="subcellular location">
    <subcellularLocation>
        <location evidence="1">Secreted</location>
    </subcellularLocation>
</comment>
<dbReference type="PROSITE" id="PS50026">
    <property type="entry name" value="EGF_3"/>
    <property type="match status" value="2"/>
</dbReference>
<feature type="chain" id="PRO_5041739751" description="Kielin/chordin-like protein" evidence="6">
    <location>
        <begin position="22"/>
        <end position="2963"/>
    </location>
</feature>
<feature type="domain" description="VWFC" evidence="8">
    <location>
        <begin position="1900"/>
        <end position="1958"/>
    </location>
</feature>
<dbReference type="SMART" id="SM00215">
    <property type="entry name" value="VWC_out"/>
    <property type="match status" value="6"/>
</dbReference>
<dbReference type="SMART" id="SM00181">
    <property type="entry name" value="EGF"/>
    <property type="match status" value="2"/>
</dbReference>
<feature type="domain" description="BPTI/Kunitz inhibitor" evidence="9">
    <location>
        <begin position="161"/>
        <end position="211"/>
    </location>
</feature>
<keyword evidence="3 6" id="KW-0732">Signal</keyword>
<feature type="domain" description="VWFC" evidence="8">
    <location>
        <begin position="2080"/>
        <end position="2137"/>
    </location>
</feature>
<organism evidence="10 11">
    <name type="scientific">Pinctada imbricata</name>
    <name type="common">Atlantic pearl-oyster</name>
    <name type="synonym">Pinctada martensii</name>
    <dbReference type="NCBI Taxonomy" id="66713"/>
    <lineage>
        <taxon>Eukaryota</taxon>
        <taxon>Metazoa</taxon>
        <taxon>Spiralia</taxon>
        <taxon>Lophotrochozoa</taxon>
        <taxon>Mollusca</taxon>
        <taxon>Bivalvia</taxon>
        <taxon>Autobranchia</taxon>
        <taxon>Pteriomorphia</taxon>
        <taxon>Pterioida</taxon>
        <taxon>Pterioidea</taxon>
        <taxon>Pteriidae</taxon>
        <taxon>Pinctada</taxon>
    </lineage>
</organism>
<dbReference type="PROSITE" id="PS01208">
    <property type="entry name" value="VWFC_1"/>
    <property type="match status" value="1"/>
</dbReference>
<dbReference type="PROSITE" id="PS00497">
    <property type="entry name" value="TYROSINASE_1"/>
    <property type="match status" value="1"/>
</dbReference>
<evidence type="ECO:0000259" key="8">
    <source>
        <dbReference type="PROSITE" id="PS50184"/>
    </source>
</evidence>
<dbReference type="InterPro" id="IPR001007">
    <property type="entry name" value="VWF_dom"/>
</dbReference>
<comment type="caution">
    <text evidence="10">The sequence shown here is derived from an EMBL/GenBank/DDBJ whole genome shotgun (WGS) entry which is preliminary data.</text>
</comment>
<dbReference type="InterPro" id="IPR000742">
    <property type="entry name" value="EGF"/>
</dbReference>
<evidence type="ECO:0000256" key="2">
    <source>
        <dbReference type="ARBA" id="ARBA00022525"/>
    </source>
</evidence>
<dbReference type="Pfam" id="PF00093">
    <property type="entry name" value="VWC"/>
    <property type="match status" value="6"/>
</dbReference>
<feature type="coiled-coil region" evidence="5">
    <location>
        <begin position="52"/>
        <end position="79"/>
    </location>
</feature>
<feature type="disulfide bond" evidence="4">
    <location>
        <begin position="145"/>
        <end position="154"/>
    </location>
</feature>
<dbReference type="CDD" id="cd00109">
    <property type="entry name" value="Kunitz-type"/>
    <property type="match status" value="2"/>
</dbReference>
<keyword evidence="4" id="KW-0245">EGF-like domain</keyword>
<evidence type="ECO:0000313" key="11">
    <source>
        <dbReference type="Proteomes" id="UP001186944"/>
    </source>
</evidence>
<dbReference type="GO" id="GO:0030513">
    <property type="term" value="P:positive regulation of BMP signaling pathway"/>
    <property type="evidence" value="ECO:0007669"/>
    <property type="project" value="TreeGrafter"/>
</dbReference>
<feature type="domain" description="EGF-like" evidence="7">
    <location>
        <begin position="835"/>
        <end position="876"/>
    </location>
</feature>
<dbReference type="PROSITE" id="PS00280">
    <property type="entry name" value="BPTI_KUNITZ_1"/>
    <property type="match status" value="2"/>
</dbReference>
<dbReference type="InterPro" id="IPR036880">
    <property type="entry name" value="Kunitz_BPTI_sf"/>
</dbReference>
<reference evidence="10" key="1">
    <citation type="submission" date="2019-08" db="EMBL/GenBank/DDBJ databases">
        <title>The improved chromosome-level genome for the pearl oyster Pinctada fucata martensii using PacBio sequencing and Hi-C.</title>
        <authorList>
            <person name="Zheng Z."/>
        </authorList>
    </citation>
    <scope>NUCLEOTIDE SEQUENCE</scope>
    <source>
        <strain evidence="10">ZZ-2019</strain>
        <tissue evidence="10">Adductor muscle</tissue>
    </source>
</reference>
<dbReference type="PANTHER" id="PTHR46698:SF6">
    <property type="entry name" value="KIELIN_CHORDIN-LIKE PROTEIN"/>
    <property type="match status" value="1"/>
</dbReference>
<dbReference type="InterPro" id="IPR002227">
    <property type="entry name" value="Tyrosinase_Cu-bd"/>
</dbReference>
<feature type="domain" description="VWFC" evidence="8">
    <location>
        <begin position="2137"/>
        <end position="2198"/>
    </location>
</feature>
<dbReference type="Gene3D" id="6.20.200.20">
    <property type="match status" value="11"/>
</dbReference>
<feature type="domain" description="VWFC" evidence="8">
    <location>
        <begin position="2723"/>
        <end position="2780"/>
    </location>
</feature>
<dbReference type="InterPro" id="IPR020901">
    <property type="entry name" value="Prtase_inh_Kunz-CS"/>
</dbReference>
<evidence type="ECO:0000256" key="6">
    <source>
        <dbReference type="SAM" id="SignalP"/>
    </source>
</evidence>
<gene>
    <name evidence="10" type="ORF">FSP39_013843</name>
</gene>
<feature type="domain" description="VWFC" evidence="8">
    <location>
        <begin position="2438"/>
        <end position="2495"/>
    </location>
</feature>
<dbReference type="GO" id="GO:0005576">
    <property type="term" value="C:extracellular region"/>
    <property type="evidence" value="ECO:0007669"/>
    <property type="project" value="UniProtKB-SubCell"/>
</dbReference>
<dbReference type="PROSITE" id="PS01186">
    <property type="entry name" value="EGF_2"/>
    <property type="match status" value="2"/>
</dbReference>
<keyword evidence="4" id="KW-1015">Disulfide bond</keyword>
<evidence type="ECO:0008006" key="12">
    <source>
        <dbReference type="Google" id="ProtNLM"/>
    </source>
</evidence>
<evidence type="ECO:0000313" key="10">
    <source>
        <dbReference type="EMBL" id="KAK3097854.1"/>
    </source>
</evidence>
<dbReference type="Proteomes" id="UP001186944">
    <property type="component" value="Unassembled WGS sequence"/>
</dbReference>
<feature type="domain" description="VWFC" evidence="8">
    <location>
        <begin position="2259"/>
        <end position="2318"/>
    </location>
</feature>
<feature type="domain" description="EGF-like" evidence="7">
    <location>
        <begin position="116"/>
        <end position="155"/>
    </location>
</feature>
<dbReference type="Gene3D" id="4.10.410.10">
    <property type="entry name" value="Pancreatic trypsin inhibitor Kunitz domain"/>
    <property type="match status" value="2"/>
</dbReference>
<feature type="signal peptide" evidence="6">
    <location>
        <begin position="1"/>
        <end position="21"/>
    </location>
</feature>
<dbReference type="PROSITE" id="PS50279">
    <property type="entry name" value="BPTI_KUNITZ_2"/>
    <property type="match status" value="2"/>
</dbReference>
<dbReference type="PROSITE" id="PS50184">
    <property type="entry name" value="VWFC_2"/>
    <property type="match status" value="15"/>
</dbReference>
<dbReference type="SUPFAM" id="SSF57362">
    <property type="entry name" value="BPTI-like"/>
    <property type="match status" value="2"/>
</dbReference>
<dbReference type="SUPFAM" id="SSF48056">
    <property type="entry name" value="Di-copper centre-containing domain"/>
    <property type="match status" value="2"/>
</dbReference>
<dbReference type="EMBL" id="VSWD01000007">
    <property type="protein sequence ID" value="KAK3097854.1"/>
    <property type="molecule type" value="Genomic_DNA"/>
</dbReference>
<dbReference type="PRINTS" id="PR00759">
    <property type="entry name" value="BASICPTASE"/>
</dbReference>
<keyword evidence="11" id="KW-1185">Reference proteome</keyword>
<dbReference type="SUPFAM" id="SSF57603">
    <property type="entry name" value="FnI-like domain"/>
    <property type="match status" value="19"/>
</dbReference>
<dbReference type="SMART" id="SM00214">
    <property type="entry name" value="VWC"/>
    <property type="match status" value="21"/>
</dbReference>
<dbReference type="Gene3D" id="1.10.1280.10">
    <property type="entry name" value="Di-copper center containing domain from catechol oxidase"/>
    <property type="match status" value="2"/>
</dbReference>
<dbReference type="GO" id="GO:0016491">
    <property type="term" value="F:oxidoreductase activity"/>
    <property type="evidence" value="ECO:0007669"/>
    <property type="project" value="InterPro"/>
</dbReference>
<protein>
    <recommendedName>
        <fullName evidence="12">Kielin/chordin-like protein</fullName>
    </recommendedName>
</protein>
<evidence type="ECO:0000256" key="3">
    <source>
        <dbReference type="ARBA" id="ARBA00022729"/>
    </source>
</evidence>
<dbReference type="InterPro" id="IPR002223">
    <property type="entry name" value="Kunitz_BPTI"/>
</dbReference>
<dbReference type="Pfam" id="PF00264">
    <property type="entry name" value="Tyrosinase"/>
    <property type="match status" value="2"/>
</dbReference>
<dbReference type="GO" id="GO:0004867">
    <property type="term" value="F:serine-type endopeptidase inhibitor activity"/>
    <property type="evidence" value="ECO:0007669"/>
    <property type="project" value="InterPro"/>
</dbReference>
<evidence type="ECO:0000256" key="4">
    <source>
        <dbReference type="PROSITE-ProRule" id="PRU00076"/>
    </source>
</evidence>
<feature type="disulfide bond" evidence="4">
    <location>
        <begin position="866"/>
        <end position="875"/>
    </location>
</feature>
<feature type="domain" description="VWFC" evidence="8">
    <location>
        <begin position="2318"/>
        <end position="2377"/>
    </location>
</feature>
<evidence type="ECO:0000256" key="5">
    <source>
        <dbReference type="SAM" id="Coils"/>
    </source>
</evidence>
<dbReference type="Pfam" id="PF23334">
    <property type="entry name" value="VWC2L_2nd"/>
    <property type="match status" value="7"/>
</dbReference>
<evidence type="ECO:0000259" key="9">
    <source>
        <dbReference type="PROSITE" id="PS50279"/>
    </source>
</evidence>